<dbReference type="Gene3D" id="3.30.450.90">
    <property type="match status" value="1"/>
</dbReference>
<name>A0ABY4EGA7_VITST</name>
<reference evidence="4" key="1">
    <citation type="submission" date="2021-12" db="EMBL/GenBank/DDBJ databases">
        <authorList>
            <person name="Veyrier F.J."/>
        </authorList>
    </citation>
    <scope>NUCLEOTIDE SEQUENCE</scope>
    <source>
        <strain evidence="4">SAG 1488-6</strain>
    </source>
</reference>
<evidence type="ECO:0000259" key="3">
    <source>
        <dbReference type="PROSITE" id="PS00662"/>
    </source>
</evidence>
<evidence type="ECO:0000313" key="4">
    <source>
        <dbReference type="EMBL" id="UOO92427.1"/>
    </source>
</evidence>
<proteinExistence type="inferred from homology"/>
<comment type="similarity">
    <text evidence="1">Belongs to the GSP E family.</text>
</comment>
<dbReference type="PANTHER" id="PTHR30486:SF12">
    <property type="entry name" value="TYPE IV PILUS ATPASE PILU"/>
    <property type="match status" value="1"/>
</dbReference>
<dbReference type="Pfam" id="PF00437">
    <property type="entry name" value="T2SSE"/>
    <property type="match status" value="1"/>
</dbReference>
<dbReference type="EMBL" id="CP091512">
    <property type="protein sequence ID" value="UOO92427.1"/>
    <property type="molecule type" value="Genomic_DNA"/>
</dbReference>
<dbReference type="CDD" id="cd01131">
    <property type="entry name" value="PilT"/>
    <property type="match status" value="1"/>
</dbReference>
<evidence type="ECO:0000256" key="1">
    <source>
        <dbReference type="ARBA" id="ARBA00006611"/>
    </source>
</evidence>
<reference evidence="4" key="2">
    <citation type="journal article" date="2022" name="Res Sq">
        <title>Evolution of multicellular longitudinally dividing oral cavity symbionts (Neisseriaceae).</title>
        <authorList>
            <person name="Nyongesa S."/>
            <person name="Weber P."/>
            <person name="Bernet E."/>
            <person name="Pullido F."/>
            <person name="Nieckarz M."/>
            <person name="Delaby M."/>
            <person name="Nieves C."/>
            <person name="Viehboeck T."/>
            <person name="Krause N."/>
            <person name="Rivera-Millot A."/>
            <person name="Nakamura A."/>
            <person name="Vischer N."/>
            <person name="VanNieuwenhze M."/>
            <person name="Brun Y."/>
            <person name="Cava F."/>
            <person name="Bulgheresi S."/>
            <person name="Veyrier F."/>
        </authorList>
    </citation>
    <scope>NUCLEOTIDE SEQUENCE</scope>
    <source>
        <strain evidence="4">SAG 1488-6</strain>
    </source>
</reference>
<accession>A0ABY4EGA7</accession>
<dbReference type="PROSITE" id="PS00662">
    <property type="entry name" value="T2SP_E"/>
    <property type="match status" value="1"/>
</dbReference>
<organism evidence="4 5">
    <name type="scientific">Vitreoscilla stercoraria</name>
    <dbReference type="NCBI Taxonomy" id="61"/>
    <lineage>
        <taxon>Bacteria</taxon>
        <taxon>Pseudomonadati</taxon>
        <taxon>Pseudomonadota</taxon>
        <taxon>Betaproteobacteria</taxon>
        <taxon>Neisseriales</taxon>
        <taxon>Neisseriaceae</taxon>
        <taxon>Vitreoscilla</taxon>
    </lineage>
</organism>
<keyword evidence="5" id="KW-1185">Reference proteome</keyword>
<feature type="domain" description="Bacterial type II secretion system protein E" evidence="3">
    <location>
        <begin position="243"/>
        <end position="257"/>
    </location>
</feature>
<protein>
    <submittedName>
        <fullName evidence="4">PilT/PilU family type 4a pilus ATPase</fullName>
    </submittedName>
</protein>
<dbReference type="Gene3D" id="3.40.50.300">
    <property type="entry name" value="P-loop containing nucleotide triphosphate hydrolases"/>
    <property type="match status" value="1"/>
</dbReference>
<dbReference type="NCBIfam" id="TIGR01420">
    <property type="entry name" value="pilT_fam"/>
    <property type="match status" value="1"/>
</dbReference>
<dbReference type="Proteomes" id="UP000832034">
    <property type="component" value="Chromosome"/>
</dbReference>
<dbReference type="InterPro" id="IPR006321">
    <property type="entry name" value="PilT/PilU"/>
</dbReference>
<dbReference type="InterPro" id="IPR001482">
    <property type="entry name" value="T2SS/T4SS_dom"/>
</dbReference>
<dbReference type="RefSeq" id="WP_019958573.1">
    <property type="nucleotide sequence ID" value="NZ_CP091512.1"/>
</dbReference>
<evidence type="ECO:0000256" key="2">
    <source>
        <dbReference type="SAM" id="MobiDB-lite"/>
    </source>
</evidence>
<sequence>MSNDTNELLSMLNDVASQKTSELEVQSPANSQTTTTTQPIHSSQTLQQAYLNLQKIMIYAAEKNASDIFIAPEFPPAVKINGKITPLSSKPFTAENTRETVLSTMTPKQIKQFHEELEINYAIKANADVRFRVNAYHEQGRMGMVMRKINTEIATLDELKLPDILRDLVLERRGLIIVVGATGSGKSTTMAAMLDHRNKLQAGHIVTIEDPVEYVHRHQKSIVTQREVGMDTLSWHAALKSAMREAPDVVVIGEVRDEESMSRALELAQTGHLCLCTLHATNANQAVERVINFYEEARHAQVYMDLALNLKAIISQRLVVKKDGTGRAVAMDILLNNPAVQDLVFKGDIGGIKEIMNRAQDEGMQTFDQHLLRLYIDGTIDYEEALRNADSINDLRLSIKLWEEGQSKKTVFDRVNNLNLM</sequence>
<evidence type="ECO:0000313" key="5">
    <source>
        <dbReference type="Proteomes" id="UP000832034"/>
    </source>
</evidence>
<feature type="region of interest" description="Disordered" evidence="2">
    <location>
        <begin position="17"/>
        <end position="40"/>
    </location>
</feature>
<dbReference type="SUPFAM" id="SSF52540">
    <property type="entry name" value="P-loop containing nucleoside triphosphate hydrolases"/>
    <property type="match status" value="1"/>
</dbReference>
<dbReference type="PANTHER" id="PTHR30486">
    <property type="entry name" value="TWITCHING MOTILITY PROTEIN PILT"/>
    <property type="match status" value="1"/>
</dbReference>
<gene>
    <name evidence="4" type="ORF">LVJ81_12615</name>
</gene>
<dbReference type="InterPro" id="IPR050921">
    <property type="entry name" value="T4SS_GSP_E_ATPase"/>
</dbReference>
<dbReference type="InterPro" id="IPR027417">
    <property type="entry name" value="P-loop_NTPase"/>
</dbReference>